<dbReference type="GO" id="GO:0007030">
    <property type="term" value="P:Golgi organization"/>
    <property type="evidence" value="ECO:0007669"/>
    <property type="project" value="TreeGrafter"/>
</dbReference>
<feature type="transmembrane region" description="Helical" evidence="9">
    <location>
        <begin position="283"/>
        <end position="306"/>
    </location>
</feature>
<dbReference type="SUPFAM" id="SSF81653">
    <property type="entry name" value="Calcium ATPase, transduction domain A"/>
    <property type="match status" value="1"/>
</dbReference>
<dbReference type="GO" id="GO:0005524">
    <property type="term" value="F:ATP binding"/>
    <property type="evidence" value="ECO:0007669"/>
    <property type="project" value="UniProtKB-KW"/>
</dbReference>
<evidence type="ECO:0000256" key="4">
    <source>
        <dbReference type="ARBA" id="ARBA00022840"/>
    </source>
</evidence>
<organism evidence="11 12">
    <name type="scientific">Geospiza parvula</name>
    <name type="common">Small tree-finch</name>
    <name type="synonym">Camarhynchus parvulus</name>
    <dbReference type="NCBI Taxonomy" id="87175"/>
    <lineage>
        <taxon>Eukaryota</taxon>
        <taxon>Metazoa</taxon>
        <taxon>Chordata</taxon>
        <taxon>Craniata</taxon>
        <taxon>Vertebrata</taxon>
        <taxon>Euteleostomi</taxon>
        <taxon>Archelosauria</taxon>
        <taxon>Archosauria</taxon>
        <taxon>Dinosauria</taxon>
        <taxon>Saurischia</taxon>
        <taxon>Theropoda</taxon>
        <taxon>Coelurosauria</taxon>
        <taxon>Aves</taxon>
        <taxon>Neognathae</taxon>
        <taxon>Neoaves</taxon>
        <taxon>Telluraves</taxon>
        <taxon>Australaves</taxon>
        <taxon>Passeriformes</taxon>
        <taxon>Thraupidae</taxon>
        <taxon>Camarhynchus</taxon>
    </lineage>
</organism>
<sequence>MFSLMALIIKASLVLWEILRAAECSGIAEQVPDFRAPCPQGNAIRTAKYNLLTFLPLNLYEQFHRMANVYFVFVILLQTFPEISTLPWYTLLFPLSCLLIIRGLRDLIDDIGRHRSDRSINSRPCEILAGTRFCWRQWRDICVGDIVRLRKDSVVPGLIHSEPSSLCYVETADIDGETNLKFRQALLVTHQELQSEESMAAFDGRVRCEEPNSRLHSFTGTLRWRGRTHGLDGDRILLRGCRVRNTALCYGLVLYAGFDSKIMRNSGKIKRKKTKLDHLMDRLVIVIFLLLLLTSLGLAVASGFWARTFQEKHSYLAALYQHTSPAHQAFLNFWGFTILLSIIIPMSMYITFEFIYLVNSCFINWDLEMYYGAKDIPAEARSTSLSDQLGQIQYIFSDKTGTLTQNIMSFKKCCVNGTIYGNQAGILHKGGVFLCSSRAAADGPGLPLAMQGSRKLLLWQCRGQRLLCCARLRLDPGRNAWLLPWAQHLPMGCWNWISPAGTLSGHGQQRSPGGRVGCGRDKEKTAHEQQRTAPALTDGNRIHTPTNIFQTKIIVVFNEGMGLFLG</sequence>
<evidence type="ECO:0000313" key="11">
    <source>
        <dbReference type="Ensembl" id="ENSCPVP00000016195.2"/>
    </source>
</evidence>
<keyword evidence="10" id="KW-0732">Signal</keyword>
<feature type="transmembrane region" description="Helical" evidence="9">
    <location>
        <begin position="333"/>
        <end position="358"/>
    </location>
</feature>
<dbReference type="PANTHER" id="PTHR24092:SF78">
    <property type="entry name" value="PHOSPHOLIPID-TRANSPORTING ATPASE IK"/>
    <property type="match status" value="1"/>
</dbReference>
<evidence type="ECO:0000256" key="7">
    <source>
        <dbReference type="ARBA" id="ARBA00023136"/>
    </source>
</evidence>
<comment type="subcellular location">
    <subcellularLocation>
        <location evidence="1">Membrane</location>
        <topology evidence="1">Multi-pass membrane protein</topology>
    </subcellularLocation>
</comment>
<dbReference type="Gene3D" id="3.40.1110.10">
    <property type="entry name" value="Calcium-transporting ATPase, cytoplasmic domain N"/>
    <property type="match status" value="1"/>
</dbReference>
<feature type="signal peptide" evidence="10">
    <location>
        <begin position="1"/>
        <end position="21"/>
    </location>
</feature>
<reference evidence="11" key="1">
    <citation type="submission" date="2020-02" db="EMBL/GenBank/DDBJ databases">
        <authorList>
            <person name="Enbody D E."/>
            <person name="Pettersson E M."/>
        </authorList>
    </citation>
    <scope>NUCLEOTIDE SEQUENCE [LARGE SCALE GENOMIC DNA]</scope>
</reference>
<keyword evidence="6 9" id="KW-1133">Transmembrane helix</keyword>
<dbReference type="InterPro" id="IPR023214">
    <property type="entry name" value="HAD_sf"/>
</dbReference>
<protein>
    <submittedName>
        <fullName evidence="11">Uncharacterized protein</fullName>
    </submittedName>
</protein>
<dbReference type="PROSITE" id="PS00154">
    <property type="entry name" value="ATPASE_E1_E2"/>
    <property type="match status" value="1"/>
</dbReference>
<dbReference type="PANTHER" id="PTHR24092">
    <property type="entry name" value="PROBABLE PHOSPHOLIPID-TRANSPORTING ATPASE"/>
    <property type="match status" value="1"/>
</dbReference>
<dbReference type="GO" id="GO:0005802">
    <property type="term" value="C:trans-Golgi network"/>
    <property type="evidence" value="ECO:0007669"/>
    <property type="project" value="TreeGrafter"/>
</dbReference>
<dbReference type="Gene3D" id="2.70.150.10">
    <property type="entry name" value="Calcium-transporting ATPase, cytoplasmic transduction domain A"/>
    <property type="match status" value="1"/>
</dbReference>
<evidence type="ECO:0000256" key="2">
    <source>
        <dbReference type="ARBA" id="ARBA00022692"/>
    </source>
</evidence>
<feature type="region of interest" description="Disordered" evidence="8">
    <location>
        <begin position="504"/>
        <end position="539"/>
    </location>
</feature>
<feature type="compositionally biased region" description="Basic and acidic residues" evidence="8">
    <location>
        <begin position="518"/>
        <end position="530"/>
    </location>
</feature>
<accession>A0A8U8BC61</accession>
<reference evidence="11" key="3">
    <citation type="submission" date="2025-09" db="UniProtKB">
        <authorList>
            <consortium name="Ensembl"/>
        </authorList>
    </citation>
    <scope>IDENTIFICATION</scope>
</reference>
<dbReference type="Ensembl" id="ENSCPVT00000016916.2">
    <property type="protein sequence ID" value="ENSCPVP00000016195.2"/>
    <property type="gene ID" value="ENSCPVG00000011787.2"/>
</dbReference>
<dbReference type="FunFam" id="3.40.50.1000:FF:000001">
    <property type="entry name" value="Phospholipid-transporting ATPase IC"/>
    <property type="match status" value="1"/>
</dbReference>
<dbReference type="AlphaFoldDB" id="A0A8C3N8C9"/>
<evidence type="ECO:0000256" key="5">
    <source>
        <dbReference type="ARBA" id="ARBA00022967"/>
    </source>
</evidence>
<reference evidence="11" key="2">
    <citation type="submission" date="2025-08" db="UniProtKB">
        <authorList>
            <consortium name="Ensembl"/>
        </authorList>
    </citation>
    <scope>IDENTIFICATION</scope>
</reference>
<proteinExistence type="predicted"/>
<keyword evidence="12" id="KW-1185">Reference proteome</keyword>
<keyword evidence="2 9" id="KW-0812">Transmembrane</keyword>
<evidence type="ECO:0000256" key="8">
    <source>
        <dbReference type="SAM" id="MobiDB-lite"/>
    </source>
</evidence>
<evidence type="ECO:0000256" key="3">
    <source>
        <dbReference type="ARBA" id="ARBA00022741"/>
    </source>
</evidence>
<dbReference type="GO" id="GO:0005886">
    <property type="term" value="C:plasma membrane"/>
    <property type="evidence" value="ECO:0007669"/>
    <property type="project" value="TreeGrafter"/>
</dbReference>
<evidence type="ECO:0000256" key="6">
    <source>
        <dbReference type="ARBA" id="ARBA00022989"/>
    </source>
</evidence>
<evidence type="ECO:0000256" key="10">
    <source>
        <dbReference type="SAM" id="SignalP"/>
    </source>
</evidence>
<dbReference type="InterPro" id="IPR023299">
    <property type="entry name" value="ATPase_P-typ_cyto_dom_N"/>
</dbReference>
<evidence type="ECO:0000256" key="9">
    <source>
        <dbReference type="SAM" id="Phobius"/>
    </source>
</evidence>
<dbReference type="InterPro" id="IPR018303">
    <property type="entry name" value="ATPase_P-typ_P_site"/>
</dbReference>
<dbReference type="InterPro" id="IPR023298">
    <property type="entry name" value="ATPase_P-typ_TM_dom_sf"/>
</dbReference>
<keyword evidence="5" id="KW-1278">Translocase</keyword>
<dbReference type="Proteomes" id="UP000694382">
    <property type="component" value="Chromosome 28"/>
</dbReference>
<keyword evidence="7 9" id="KW-0472">Membrane</keyword>
<evidence type="ECO:0000256" key="1">
    <source>
        <dbReference type="ARBA" id="ARBA00004141"/>
    </source>
</evidence>
<dbReference type="Pfam" id="PF16209">
    <property type="entry name" value="PhoLip_ATPase_N"/>
    <property type="match status" value="1"/>
</dbReference>
<dbReference type="InterPro" id="IPR008250">
    <property type="entry name" value="ATPase_P-typ_transduc_dom_A_sf"/>
</dbReference>
<dbReference type="InterPro" id="IPR032631">
    <property type="entry name" value="P-type_ATPase_N"/>
</dbReference>
<keyword evidence="4" id="KW-0067">ATP-binding</keyword>
<feature type="chain" id="PRO_5043792585" evidence="10">
    <location>
        <begin position="22"/>
        <end position="566"/>
    </location>
</feature>
<dbReference type="SUPFAM" id="SSF81665">
    <property type="entry name" value="Calcium ATPase, transmembrane domain M"/>
    <property type="match status" value="1"/>
</dbReference>
<dbReference type="GO" id="GO:0045332">
    <property type="term" value="P:phospholipid translocation"/>
    <property type="evidence" value="ECO:0007669"/>
    <property type="project" value="TreeGrafter"/>
</dbReference>
<evidence type="ECO:0000313" key="12">
    <source>
        <dbReference type="Proteomes" id="UP000694382"/>
    </source>
</evidence>
<dbReference type="Gene3D" id="3.40.50.1000">
    <property type="entry name" value="HAD superfamily/HAD-like"/>
    <property type="match status" value="1"/>
</dbReference>
<name>A0A8C3N8C9_GEOPR</name>
<keyword evidence="3" id="KW-0547">Nucleotide-binding</keyword>
<dbReference type="GO" id="GO:0140326">
    <property type="term" value="F:ATPase-coupled intramembrane lipid transporter activity"/>
    <property type="evidence" value="ECO:0007669"/>
    <property type="project" value="TreeGrafter"/>
</dbReference>
<accession>A0A8C3N8C9</accession>